<evidence type="ECO:0000313" key="1">
    <source>
        <dbReference type="EMBL" id="CAF1527398.1"/>
    </source>
</evidence>
<protein>
    <submittedName>
        <fullName evidence="2">Uncharacterized protein</fullName>
    </submittedName>
</protein>
<dbReference type="AlphaFoldDB" id="A0A816FI30"/>
<reference evidence="2" key="1">
    <citation type="submission" date="2021-02" db="EMBL/GenBank/DDBJ databases">
        <authorList>
            <person name="Nowell W R."/>
        </authorList>
    </citation>
    <scope>NUCLEOTIDE SEQUENCE</scope>
</reference>
<accession>A0A816FI30</accession>
<keyword evidence="3" id="KW-1185">Reference proteome</keyword>
<dbReference type="EMBL" id="CAJNOJ010000836">
    <property type="protein sequence ID" value="CAF1527398.1"/>
    <property type="molecule type" value="Genomic_DNA"/>
</dbReference>
<dbReference type="EMBL" id="CAJNOR010011516">
    <property type="protein sequence ID" value="CAF1661895.1"/>
    <property type="molecule type" value="Genomic_DNA"/>
</dbReference>
<comment type="caution">
    <text evidence="2">The sequence shown here is derived from an EMBL/GenBank/DDBJ whole genome shotgun (WGS) entry which is preliminary data.</text>
</comment>
<dbReference type="Proteomes" id="UP000663828">
    <property type="component" value="Unassembled WGS sequence"/>
</dbReference>
<dbReference type="Proteomes" id="UP000663852">
    <property type="component" value="Unassembled WGS sequence"/>
</dbReference>
<gene>
    <name evidence="1" type="ORF">EDS130_LOCUS44306</name>
    <name evidence="2" type="ORF">XAT740_LOCUS57037</name>
</gene>
<evidence type="ECO:0000313" key="3">
    <source>
        <dbReference type="Proteomes" id="UP000663828"/>
    </source>
</evidence>
<dbReference type="OrthoDB" id="10054072at2759"/>
<organism evidence="2 3">
    <name type="scientific">Adineta ricciae</name>
    <name type="common">Rotifer</name>
    <dbReference type="NCBI Taxonomy" id="249248"/>
    <lineage>
        <taxon>Eukaryota</taxon>
        <taxon>Metazoa</taxon>
        <taxon>Spiralia</taxon>
        <taxon>Gnathifera</taxon>
        <taxon>Rotifera</taxon>
        <taxon>Eurotatoria</taxon>
        <taxon>Bdelloidea</taxon>
        <taxon>Adinetida</taxon>
        <taxon>Adinetidae</taxon>
        <taxon>Adineta</taxon>
    </lineage>
</organism>
<proteinExistence type="predicted"/>
<sequence length="144" mass="16269">MVTLLQRWSLIILSNIGKLYQADFRALASSYFQLLAAFCLHAERLVRDALDDFDSETLITPSVFFSQDYLNSYIQEKSKFLKLTTENNLLQLLQLVLTTTHANALQTAIQTSTITNVIGTTIIYAYTVKLPIYGHSSDFPKSPI</sequence>
<name>A0A816FI30_ADIRI</name>
<evidence type="ECO:0000313" key="2">
    <source>
        <dbReference type="EMBL" id="CAF1661895.1"/>
    </source>
</evidence>